<feature type="domain" description="Palmitoyltransferase DHHC" evidence="8">
    <location>
        <begin position="4"/>
        <end position="131"/>
    </location>
</feature>
<protein>
    <recommendedName>
        <fullName evidence="7">Palmitoyltransferase</fullName>
        <ecNumber evidence="7">2.3.1.225</ecNumber>
    </recommendedName>
</protein>
<sequence>MSTPYCFTCGVVKPQRACHCKTCGRCVLRRDHHCPVLGECIHFHNHKYFVLFLFWAEMLCIFTLLTVLPDVIRQLNFNGKPFFPIEKSISMSFVISGVATALICGVSLGIFLSEQVRALLRNQTTMERVKRVSYGSKGPYGDGLMTYDLGSKRRNFESIFGPNPWLWPFPVHSAVGDGYSFEYSLEVPVVKTSECCCCA</sequence>
<evidence type="ECO:0000256" key="4">
    <source>
        <dbReference type="ARBA" id="ARBA00022989"/>
    </source>
</evidence>
<evidence type="ECO:0000256" key="5">
    <source>
        <dbReference type="ARBA" id="ARBA00023136"/>
    </source>
</evidence>
<comment type="catalytic activity">
    <reaction evidence="7">
        <text>L-cysteinyl-[protein] + hexadecanoyl-CoA = S-hexadecanoyl-L-cysteinyl-[protein] + CoA</text>
        <dbReference type="Rhea" id="RHEA:36683"/>
        <dbReference type="Rhea" id="RHEA-COMP:10131"/>
        <dbReference type="Rhea" id="RHEA-COMP:11032"/>
        <dbReference type="ChEBI" id="CHEBI:29950"/>
        <dbReference type="ChEBI" id="CHEBI:57287"/>
        <dbReference type="ChEBI" id="CHEBI:57379"/>
        <dbReference type="ChEBI" id="CHEBI:74151"/>
        <dbReference type="EC" id="2.3.1.225"/>
    </reaction>
</comment>
<dbReference type="EC" id="2.3.1.225" evidence="7"/>
<keyword evidence="5 7" id="KW-0472">Membrane</keyword>
<evidence type="ECO:0000259" key="8">
    <source>
        <dbReference type="Pfam" id="PF01529"/>
    </source>
</evidence>
<comment type="subcellular location">
    <subcellularLocation>
        <location evidence="1">Membrane</location>
        <topology evidence="1">Multi-pass membrane protein</topology>
    </subcellularLocation>
</comment>
<dbReference type="PANTHER" id="PTHR12246">
    <property type="entry name" value="PALMITOYLTRANSFERASE ZDHHC16"/>
    <property type="match status" value="1"/>
</dbReference>
<feature type="transmembrane region" description="Helical" evidence="7">
    <location>
        <begin position="88"/>
        <end position="112"/>
    </location>
</feature>
<name>A0ABD6ELT4_9BILA</name>
<dbReference type="GO" id="GO:0016020">
    <property type="term" value="C:membrane"/>
    <property type="evidence" value="ECO:0007669"/>
    <property type="project" value="UniProtKB-SubCell"/>
</dbReference>
<gene>
    <name evidence="9" type="ORF">AB6A40_004632</name>
</gene>
<keyword evidence="4 7" id="KW-1133">Transmembrane helix</keyword>
<comment type="similarity">
    <text evidence="7">Belongs to the DHHC palmitoyltransferase family.</text>
</comment>
<evidence type="ECO:0000256" key="7">
    <source>
        <dbReference type="RuleBase" id="RU079119"/>
    </source>
</evidence>
<comment type="caution">
    <text evidence="9">The sequence shown here is derived from an EMBL/GenBank/DDBJ whole genome shotgun (WGS) entry which is preliminary data.</text>
</comment>
<evidence type="ECO:0000313" key="10">
    <source>
        <dbReference type="Proteomes" id="UP001608902"/>
    </source>
</evidence>
<organism evidence="9 10">
    <name type="scientific">Gnathostoma spinigerum</name>
    <dbReference type="NCBI Taxonomy" id="75299"/>
    <lineage>
        <taxon>Eukaryota</taxon>
        <taxon>Metazoa</taxon>
        <taxon>Ecdysozoa</taxon>
        <taxon>Nematoda</taxon>
        <taxon>Chromadorea</taxon>
        <taxon>Rhabditida</taxon>
        <taxon>Spirurina</taxon>
        <taxon>Gnathostomatomorpha</taxon>
        <taxon>Gnathostomatoidea</taxon>
        <taxon>Gnathostomatidae</taxon>
        <taxon>Gnathostoma</taxon>
    </lineage>
</organism>
<accession>A0ABD6ELT4</accession>
<dbReference type="GO" id="GO:0019706">
    <property type="term" value="F:protein-cysteine S-palmitoyltransferase activity"/>
    <property type="evidence" value="ECO:0007669"/>
    <property type="project" value="UniProtKB-EC"/>
</dbReference>
<dbReference type="InterPro" id="IPR001594">
    <property type="entry name" value="Palmitoyltrfase_DHHC"/>
</dbReference>
<keyword evidence="10" id="KW-1185">Reference proteome</keyword>
<dbReference type="EMBL" id="JBGFUD010002720">
    <property type="protein sequence ID" value="MFH4977923.1"/>
    <property type="molecule type" value="Genomic_DNA"/>
</dbReference>
<feature type="transmembrane region" description="Helical" evidence="7">
    <location>
        <begin position="48"/>
        <end position="68"/>
    </location>
</feature>
<proteinExistence type="inferred from homology"/>
<evidence type="ECO:0000256" key="6">
    <source>
        <dbReference type="ARBA" id="ARBA00023315"/>
    </source>
</evidence>
<dbReference type="PROSITE" id="PS50216">
    <property type="entry name" value="DHHC"/>
    <property type="match status" value="1"/>
</dbReference>
<keyword evidence="3 7" id="KW-0812">Transmembrane</keyword>
<reference evidence="9 10" key="1">
    <citation type="submission" date="2024-08" db="EMBL/GenBank/DDBJ databases">
        <title>Gnathostoma spinigerum genome.</title>
        <authorList>
            <person name="Gonzalez-Bertolin B."/>
            <person name="Monzon S."/>
            <person name="Zaballos A."/>
            <person name="Jimenez P."/>
            <person name="Dekumyoy P."/>
            <person name="Varona S."/>
            <person name="Cuesta I."/>
            <person name="Sumanam S."/>
            <person name="Adisakwattana P."/>
            <person name="Gasser R.B."/>
            <person name="Hernandez-Gonzalez A."/>
            <person name="Young N.D."/>
            <person name="Perteguer M.J."/>
        </authorList>
    </citation>
    <scope>NUCLEOTIDE SEQUENCE [LARGE SCALE GENOMIC DNA]</scope>
    <source>
        <strain evidence="9">AL3</strain>
        <tissue evidence="9">Liver</tissue>
    </source>
</reference>
<keyword evidence="6 7" id="KW-0012">Acyltransferase</keyword>
<keyword evidence="2 7" id="KW-0808">Transferase</keyword>
<comment type="domain">
    <text evidence="7">The DHHC domain is required for palmitoyltransferase activity.</text>
</comment>
<evidence type="ECO:0000313" key="9">
    <source>
        <dbReference type="EMBL" id="MFH4977923.1"/>
    </source>
</evidence>
<dbReference type="Pfam" id="PF01529">
    <property type="entry name" value="DHHC"/>
    <property type="match status" value="1"/>
</dbReference>
<evidence type="ECO:0000256" key="2">
    <source>
        <dbReference type="ARBA" id="ARBA00022679"/>
    </source>
</evidence>
<dbReference type="InterPro" id="IPR039859">
    <property type="entry name" value="PFA4/ZDH16/20/ERF2-like"/>
</dbReference>
<evidence type="ECO:0000256" key="1">
    <source>
        <dbReference type="ARBA" id="ARBA00004141"/>
    </source>
</evidence>
<dbReference type="AlphaFoldDB" id="A0ABD6ELT4"/>
<evidence type="ECO:0000256" key="3">
    <source>
        <dbReference type="ARBA" id="ARBA00022692"/>
    </source>
</evidence>
<dbReference type="Proteomes" id="UP001608902">
    <property type="component" value="Unassembled WGS sequence"/>
</dbReference>